<proteinExistence type="predicted"/>
<protein>
    <submittedName>
        <fullName evidence="1">Uncharacterized protein</fullName>
    </submittedName>
</protein>
<gene>
    <name evidence="1" type="ORF">ACFQRI_17735</name>
</gene>
<dbReference type="EMBL" id="JBHTCJ010000009">
    <property type="protein sequence ID" value="MFC7343245.1"/>
    <property type="molecule type" value="Genomic_DNA"/>
</dbReference>
<dbReference type="Proteomes" id="UP001596504">
    <property type="component" value="Unassembled WGS sequence"/>
</dbReference>
<name>A0ABW2LPW1_9PSEU</name>
<comment type="caution">
    <text evidence="1">The sequence shown here is derived from an EMBL/GenBank/DDBJ whole genome shotgun (WGS) entry which is preliminary data.</text>
</comment>
<sequence length="158" mass="18432">MNLNWTLHGSGKRPAAEWSELHQHTHDWTAAWADTSGFHIAPMPTEKPTTTHLWAWSMGSWLRVRADGNHWWAAILTTHDRELTWRRKDDIGNPTIVPVLNWAQDDRRVRYREDTSSTFPNRRAFQLTPHQRTPVTFIGNEESLPEQARKMLEKDSGD</sequence>
<dbReference type="RefSeq" id="WP_380669957.1">
    <property type="nucleotide sequence ID" value="NZ_JBHTCJ010000009.1"/>
</dbReference>
<evidence type="ECO:0000313" key="1">
    <source>
        <dbReference type="EMBL" id="MFC7343245.1"/>
    </source>
</evidence>
<accession>A0ABW2LPW1</accession>
<evidence type="ECO:0000313" key="2">
    <source>
        <dbReference type="Proteomes" id="UP001596504"/>
    </source>
</evidence>
<reference evidence="2" key="1">
    <citation type="journal article" date="2019" name="Int. J. Syst. Evol. Microbiol.">
        <title>The Global Catalogue of Microorganisms (GCM) 10K type strain sequencing project: providing services to taxonomists for standard genome sequencing and annotation.</title>
        <authorList>
            <consortium name="The Broad Institute Genomics Platform"/>
            <consortium name="The Broad Institute Genome Sequencing Center for Infectious Disease"/>
            <person name="Wu L."/>
            <person name="Ma J."/>
        </authorList>
    </citation>
    <scope>NUCLEOTIDE SEQUENCE [LARGE SCALE GENOMIC DNA]</scope>
    <source>
        <strain evidence="2">WLHS5</strain>
    </source>
</reference>
<keyword evidence="2" id="KW-1185">Reference proteome</keyword>
<organism evidence="1 2">
    <name type="scientific">Saccharopolyspora griseoalba</name>
    <dbReference type="NCBI Taxonomy" id="1431848"/>
    <lineage>
        <taxon>Bacteria</taxon>
        <taxon>Bacillati</taxon>
        <taxon>Actinomycetota</taxon>
        <taxon>Actinomycetes</taxon>
        <taxon>Pseudonocardiales</taxon>
        <taxon>Pseudonocardiaceae</taxon>
        <taxon>Saccharopolyspora</taxon>
    </lineage>
</organism>